<reference evidence="2 3" key="1">
    <citation type="submission" date="2017-04" db="EMBL/GenBank/DDBJ databases">
        <title>Genome Sequence of the Model Brown-Rot Fungus Postia placenta SB12.</title>
        <authorList>
            <consortium name="DOE Joint Genome Institute"/>
            <person name="Gaskell J."/>
            <person name="Kersten P."/>
            <person name="Larrondo L.F."/>
            <person name="Canessa P."/>
            <person name="Martinez D."/>
            <person name="Hibbett D."/>
            <person name="Schmoll M."/>
            <person name="Kubicek C.P."/>
            <person name="Martinez A.T."/>
            <person name="Yadav J."/>
            <person name="Master E."/>
            <person name="Magnuson J.K."/>
            <person name="James T."/>
            <person name="Yaver D."/>
            <person name="Berka R."/>
            <person name="Labutti K."/>
            <person name="Lipzen A."/>
            <person name="Aerts A."/>
            <person name="Barry K."/>
            <person name="Henrissat B."/>
            <person name="Blanchette R."/>
            <person name="Grigoriev I."/>
            <person name="Cullen D."/>
        </authorList>
    </citation>
    <scope>NUCLEOTIDE SEQUENCE [LARGE SCALE GENOMIC DNA]</scope>
    <source>
        <strain evidence="2 3">MAD-698-R-SB12</strain>
    </source>
</reference>
<gene>
    <name evidence="2" type="ORF">POSPLADRAFT_1131934</name>
</gene>
<dbReference type="Proteomes" id="UP000194127">
    <property type="component" value="Unassembled WGS sequence"/>
</dbReference>
<dbReference type="EMBL" id="KZ110592">
    <property type="protein sequence ID" value="OSX66156.1"/>
    <property type="molecule type" value="Genomic_DNA"/>
</dbReference>
<dbReference type="RefSeq" id="XP_024342950.1">
    <property type="nucleotide sequence ID" value="XM_024484150.1"/>
</dbReference>
<dbReference type="PANTHER" id="PTHR38697:SF1">
    <property type="entry name" value="NUCLEAR PORE COMPLEX PROTEIN SIMILAR TO S. CEREVISIAE NUP2 (EUROFUNG)"/>
    <property type="match status" value="1"/>
</dbReference>
<sequence length="126" mass="14368">HDQAGEGEENEETMHEIRSKAFKMVRNEGKSEWKDLGVGMLRLKKHKETDSRRMLLRNSSTGKITVNFLLYHGMNVTVAKNVVSFIGHTEGTSTPYRIKTKTEEQAKDLKSALDHEIEFVHGKSEP</sequence>
<dbReference type="AlphaFoldDB" id="A0A1X6NCI0"/>
<protein>
    <recommendedName>
        <fullName evidence="1">RanBD1 domain-containing protein</fullName>
    </recommendedName>
</protein>
<feature type="domain" description="RanBD1" evidence="1">
    <location>
        <begin position="1"/>
        <end position="114"/>
    </location>
</feature>
<proteinExistence type="predicted"/>
<keyword evidence="3" id="KW-1185">Reference proteome</keyword>
<evidence type="ECO:0000259" key="1">
    <source>
        <dbReference type="PROSITE" id="PS50196"/>
    </source>
</evidence>
<dbReference type="CDD" id="cd13170">
    <property type="entry name" value="RanBD_NUP50"/>
    <property type="match status" value="1"/>
</dbReference>
<feature type="non-terminal residue" evidence="2">
    <location>
        <position position="1"/>
    </location>
</feature>
<name>A0A1X6NCI0_9APHY</name>
<dbReference type="SMART" id="SM00160">
    <property type="entry name" value="RanBD"/>
    <property type="match status" value="1"/>
</dbReference>
<organism evidence="2 3">
    <name type="scientific">Postia placenta MAD-698-R-SB12</name>
    <dbReference type="NCBI Taxonomy" id="670580"/>
    <lineage>
        <taxon>Eukaryota</taxon>
        <taxon>Fungi</taxon>
        <taxon>Dikarya</taxon>
        <taxon>Basidiomycota</taxon>
        <taxon>Agaricomycotina</taxon>
        <taxon>Agaricomycetes</taxon>
        <taxon>Polyporales</taxon>
        <taxon>Adustoporiaceae</taxon>
        <taxon>Rhodonia</taxon>
    </lineage>
</organism>
<evidence type="ECO:0000313" key="3">
    <source>
        <dbReference type="Proteomes" id="UP000194127"/>
    </source>
</evidence>
<dbReference type="PANTHER" id="PTHR38697">
    <property type="entry name" value="NUCLEAR PORE COMPLEX PROTEIN SIMILAR TO S. CEREVISIAE NUP2 (EUROFUNG)"/>
    <property type="match status" value="1"/>
</dbReference>
<dbReference type="GeneID" id="36329099"/>
<dbReference type="SUPFAM" id="SSF50729">
    <property type="entry name" value="PH domain-like"/>
    <property type="match status" value="1"/>
</dbReference>
<dbReference type="STRING" id="670580.A0A1X6NCI0"/>
<dbReference type="Gene3D" id="2.30.29.30">
    <property type="entry name" value="Pleckstrin-homology domain (PH domain)/Phosphotyrosine-binding domain (PTB)"/>
    <property type="match status" value="1"/>
</dbReference>
<dbReference type="PROSITE" id="PS50196">
    <property type="entry name" value="RANBD1"/>
    <property type="match status" value="1"/>
</dbReference>
<dbReference type="Pfam" id="PF00638">
    <property type="entry name" value="Ran_BP1"/>
    <property type="match status" value="1"/>
</dbReference>
<dbReference type="InterPro" id="IPR053074">
    <property type="entry name" value="NPC_Nucleoporin"/>
</dbReference>
<dbReference type="InterPro" id="IPR000156">
    <property type="entry name" value="Ran_bind_dom"/>
</dbReference>
<dbReference type="OrthoDB" id="185618at2759"/>
<accession>A0A1X6NCI0</accession>
<evidence type="ECO:0000313" key="2">
    <source>
        <dbReference type="EMBL" id="OSX66156.1"/>
    </source>
</evidence>
<dbReference type="InterPro" id="IPR011993">
    <property type="entry name" value="PH-like_dom_sf"/>
</dbReference>